<reference evidence="2" key="1">
    <citation type="submission" date="2021-02" db="EMBL/GenBank/DDBJ databases">
        <authorList>
            <person name="Nowell W R."/>
        </authorList>
    </citation>
    <scope>NUCLEOTIDE SEQUENCE</scope>
    <source>
        <strain evidence="2">Ploen Becks lab</strain>
    </source>
</reference>
<dbReference type="EMBL" id="CAJNOC010011662">
    <property type="protein sequence ID" value="CAF1149543.1"/>
    <property type="molecule type" value="Genomic_DNA"/>
</dbReference>
<dbReference type="AlphaFoldDB" id="A0A814SN19"/>
<feature type="compositionally biased region" description="Low complexity" evidence="1">
    <location>
        <begin position="27"/>
        <end position="43"/>
    </location>
</feature>
<proteinExistence type="predicted"/>
<dbReference type="Proteomes" id="UP000663879">
    <property type="component" value="Unassembled WGS sequence"/>
</dbReference>
<comment type="caution">
    <text evidence="2">The sequence shown here is derived from an EMBL/GenBank/DDBJ whole genome shotgun (WGS) entry which is preliminary data.</text>
</comment>
<sequence>MISEKTSKLKSIENMLERKKKYNDDMSILSPSSSRSSITSSDTGISMSLDVKKVRPVQETLV</sequence>
<evidence type="ECO:0000313" key="2">
    <source>
        <dbReference type="EMBL" id="CAF1149543.1"/>
    </source>
</evidence>
<name>A0A814SN19_9BILA</name>
<organism evidence="2 3">
    <name type="scientific">Brachionus calyciflorus</name>
    <dbReference type="NCBI Taxonomy" id="104777"/>
    <lineage>
        <taxon>Eukaryota</taxon>
        <taxon>Metazoa</taxon>
        <taxon>Spiralia</taxon>
        <taxon>Gnathifera</taxon>
        <taxon>Rotifera</taxon>
        <taxon>Eurotatoria</taxon>
        <taxon>Monogononta</taxon>
        <taxon>Pseudotrocha</taxon>
        <taxon>Ploima</taxon>
        <taxon>Brachionidae</taxon>
        <taxon>Brachionus</taxon>
    </lineage>
</organism>
<evidence type="ECO:0000313" key="3">
    <source>
        <dbReference type="Proteomes" id="UP000663879"/>
    </source>
</evidence>
<keyword evidence="3" id="KW-1185">Reference proteome</keyword>
<feature type="region of interest" description="Disordered" evidence="1">
    <location>
        <begin position="24"/>
        <end position="43"/>
    </location>
</feature>
<accession>A0A814SN19</accession>
<gene>
    <name evidence="2" type="ORF">OXX778_LOCUS23233</name>
</gene>
<protein>
    <submittedName>
        <fullName evidence="2">Uncharacterized protein</fullName>
    </submittedName>
</protein>
<evidence type="ECO:0000256" key="1">
    <source>
        <dbReference type="SAM" id="MobiDB-lite"/>
    </source>
</evidence>